<dbReference type="AlphaFoldDB" id="A0AAQ1QZ38"/>
<accession>A0AAQ1QZ38</accession>
<feature type="chain" id="PRO_5042826102" evidence="8">
    <location>
        <begin position="24"/>
        <end position="762"/>
    </location>
</feature>
<dbReference type="CDD" id="cd01936">
    <property type="entry name" value="Ntn_CA"/>
    <property type="match status" value="1"/>
</dbReference>
<dbReference type="Gene3D" id="3.60.20.10">
    <property type="entry name" value="Glutamine Phosphoribosylpyrophosphate, subunit 1, domain 1"/>
    <property type="match status" value="1"/>
</dbReference>
<evidence type="ECO:0000256" key="5">
    <source>
        <dbReference type="ARBA" id="ARBA00022801"/>
    </source>
</evidence>
<keyword evidence="5" id="KW-0378">Hydrolase</keyword>
<dbReference type="GO" id="GO:0016811">
    <property type="term" value="F:hydrolase activity, acting on carbon-nitrogen (but not peptide) bonds, in linear amides"/>
    <property type="evidence" value="ECO:0007669"/>
    <property type="project" value="InterPro"/>
</dbReference>
<sequence>MQKRTLVAGLAGALLGLLPQAHADSARPAALAADIRWTAYGVPHIRATDEGGLGFGVGYAYARDNACLLADEIVTARGERSRYFGAEGESSAQVGNLASDVFFTWLNRPESVEAFRKAQSAEVTQLLEGYAAGFNRFLREASTDTTSCLGQPWLKPIDSSDLVRLTRRLLVEGGVGQFAQAVVAAAPPGAASAALTGAEGFRLAEQRRERFRLERGSNAIAVGAERSASGHALLLANPHFPWQGAMRFYQLHLSIPGKLDVMGAALPGLPMVNIGFNRHLAWTHTVDTSSHFTLYRLELDPQNPLHYRLDGRWQPLEKRVVKVRVRGADGQLQTVEHNVYESVYGPVLVWPGKLDWSAGEAYALRDANLDNTRVLQQWYSINQARDVADLRHRVESLQGIPWVNTLAADEHGDVLYLNQSVVPNLTPGQLQACAIPALVAEGLPALQGNLGRCGWSRDPGAAQPGIQPATQLPALVRRDFVQNSNDSAWMTNPAAPLEGFSPLASRQDQPLGLRARFALQALQGKGAIDEPLLQRLVTGNHVYAADLVLPDLLQLCRQAQEAALSSACGSLAKWDRSANLDAGPGFVYFQRFMSHFDALEGAWKVPFDPVRPLQTPSGIALDKPQVAKQVREALLAATKEVHELGLDQRQRWGEVQVSSTAKPPIPIPGGDGHLGIYNAMQSVPHGDHLEVVSGSSYIQLVSFTAEGPQAKGLLAFSQASEPRSPHHADQTRLFSRQAWSPLPFTEAQIDADPTLRVVRLAQ</sequence>
<evidence type="ECO:0000256" key="3">
    <source>
        <dbReference type="ARBA" id="ARBA00022729"/>
    </source>
</evidence>
<evidence type="ECO:0000313" key="9">
    <source>
        <dbReference type="EMBL" id="SFD55784.1"/>
    </source>
</evidence>
<dbReference type="SUPFAM" id="SSF56235">
    <property type="entry name" value="N-terminal nucleophile aminohydrolases (Ntn hydrolases)"/>
    <property type="match status" value="1"/>
</dbReference>
<keyword evidence="6" id="KW-0865">Zymogen</keyword>
<dbReference type="Gene3D" id="1.10.1400.10">
    <property type="match status" value="1"/>
</dbReference>
<evidence type="ECO:0000256" key="8">
    <source>
        <dbReference type="SAM" id="SignalP"/>
    </source>
</evidence>
<reference evidence="9 10" key="1">
    <citation type="submission" date="2016-10" db="EMBL/GenBank/DDBJ databases">
        <authorList>
            <person name="Varghese N."/>
            <person name="Submissions S."/>
        </authorList>
    </citation>
    <scope>NUCLEOTIDE SEQUENCE [LARGE SCALE GENOMIC DNA]</scope>
    <source>
        <strain evidence="9 10">LMG 18378</strain>
    </source>
</reference>
<dbReference type="InterPro" id="IPR029055">
    <property type="entry name" value="Ntn_hydrolases_N"/>
</dbReference>
<comment type="similarity">
    <text evidence="2">Belongs to the peptidase S45 family.</text>
</comment>
<dbReference type="Proteomes" id="UP000183385">
    <property type="component" value="Unassembled WGS sequence"/>
</dbReference>
<evidence type="ECO:0000313" key="10">
    <source>
        <dbReference type="Proteomes" id="UP000183385"/>
    </source>
</evidence>
<evidence type="ECO:0000256" key="2">
    <source>
        <dbReference type="ARBA" id="ARBA00006586"/>
    </source>
</evidence>
<comment type="caution">
    <text evidence="9">The sequence shown here is derived from an EMBL/GenBank/DDBJ whole genome shotgun (WGS) entry which is preliminary data.</text>
</comment>
<feature type="active site" description="Nucleophile" evidence="7">
    <location>
        <position position="217"/>
    </location>
</feature>
<keyword evidence="3 8" id="KW-0732">Signal</keyword>
<keyword evidence="4" id="KW-0574">Periplasm</keyword>
<dbReference type="Pfam" id="PF01804">
    <property type="entry name" value="Penicil_amidase"/>
    <property type="match status" value="1"/>
</dbReference>
<evidence type="ECO:0000256" key="4">
    <source>
        <dbReference type="ARBA" id="ARBA00022764"/>
    </source>
</evidence>
<proteinExistence type="inferred from homology"/>
<dbReference type="Gene3D" id="1.10.439.10">
    <property type="entry name" value="Penicillin Amidohydrolase, domain 1"/>
    <property type="match status" value="1"/>
</dbReference>
<keyword evidence="10" id="KW-1185">Reference proteome</keyword>
<gene>
    <name evidence="9" type="ORF">SAMN05216577_1298</name>
</gene>
<organism evidence="9 10">
    <name type="scientific">Pseudomonas citronellolis</name>
    <dbReference type="NCBI Taxonomy" id="53408"/>
    <lineage>
        <taxon>Bacteria</taxon>
        <taxon>Pseudomonadati</taxon>
        <taxon>Pseudomonadota</taxon>
        <taxon>Gammaproteobacteria</taxon>
        <taxon>Pseudomonadales</taxon>
        <taxon>Pseudomonadaceae</taxon>
        <taxon>Pseudomonas</taxon>
    </lineage>
</organism>
<dbReference type="RefSeq" id="WP_135499923.1">
    <property type="nucleotide sequence ID" value="NZ_FOLS01000029.1"/>
</dbReference>
<dbReference type="PANTHER" id="PTHR34218">
    <property type="entry name" value="PEPTIDASE S45 PENICILLIN AMIDASE"/>
    <property type="match status" value="1"/>
</dbReference>
<dbReference type="InterPro" id="IPR023343">
    <property type="entry name" value="Penicillin_amidase_dom1"/>
</dbReference>
<name>A0AAQ1QZ38_9PSED</name>
<dbReference type="InterPro" id="IPR043147">
    <property type="entry name" value="Penicillin_amidase_A-knob"/>
</dbReference>
<dbReference type="InterPro" id="IPR002692">
    <property type="entry name" value="S45"/>
</dbReference>
<feature type="signal peptide" evidence="8">
    <location>
        <begin position="1"/>
        <end position="23"/>
    </location>
</feature>
<dbReference type="GO" id="GO:0042597">
    <property type="term" value="C:periplasmic space"/>
    <property type="evidence" value="ECO:0007669"/>
    <property type="project" value="UniProtKB-SubCell"/>
</dbReference>
<dbReference type="GO" id="GO:0017000">
    <property type="term" value="P:antibiotic biosynthetic process"/>
    <property type="evidence" value="ECO:0007669"/>
    <property type="project" value="InterPro"/>
</dbReference>
<dbReference type="PANTHER" id="PTHR34218:SF3">
    <property type="entry name" value="ACYL-HOMOSERINE LACTONE ACYLASE PVDQ"/>
    <property type="match status" value="1"/>
</dbReference>
<evidence type="ECO:0000256" key="7">
    <source>
        <dbReference type="PIRSR" id="PIRSR001227-1"/>
    </source>
</evidence>
<dbReference type="InterPro" id="IPR014395">
    <property type="entry name" value="Pen/GL7ACA/AHL_acylase"/>
</dbReference>
<evidence type="ECO:0000256" key="6">
    <source>
        <dbReference type="ARBA" id="ARBA00023145"/>
    </source>
</evidence>
<dbReference type="InterPro" id="IPR043146">
    <property type="entry name" value="Penicillin_amidase_N_B-knob"/>
</dbReference>
<dbReference type="EMBL" id="FOLS01000029">
    <property type="protein sequence ID" value="SFD55784.1"/>
    <property type="molecule type" value="Genomic_DNA"/>
</dbReference>
<dbReference type="PIRSF" id="PIRSF001227">
    <property type="entry name" value="Pen_acylase"/>
    <property type="match status" value="1"/>
</dbReference>
<evidence type="ECO:0000256" key="1">
    <source>
        <dbReference type="ARBA" id="ARBA00004418"/>
    </source>
</evidence>
<comment type="subcellular location">
    <subcellularLocation>
        <location evidence="1">Periplasm</location>
    </subcellularLocation>
</comment>
<dbReference type="Gene3D" id="2.30.120.10">
    <property type="match status" value="1"/>
</dbReference>
<protein>
    <submittedName>
        <fullName evidence="9">Acyl-homoserine-lactone acylase</fullName>
    </submittedName>
</protein>